<dbReference type="InterPro" id="IPR007278">
    <property type="entry name" value="DUF397"/>
</dbReference>
<feature type="domain" description="DUF397" evidence="1">
    <location>
        <begin position="16"/>
        <end position="69"/>
    </location>
</feature>
<dbReference type="AlphaFoldDB" id="A0A8J3F7G6"/>
<dbReference type="Pfam" id="PF04149">
    <property type="entry name" value="DUF397"/>
    <property type="match status" value="1"/>
</dbReference>
<organism evidence="2 3">
    <name type="scientific">Pilimelia anulata</name>
    <dbReference type="NCBI Taxonomy" id="53371"/>
    <lineage>
        <taxon>Bacteria</taxon>
        <taxon>Bacillati</taxon>
        <taxon>Actinomycetota</taxon>
        <taxon>Actinomycetes</taxon>
        <taxon>Micromonosporales</taxon>
        <taxon>Micromonosporaceae</taxon>
        <taxon>Pilimelia</taxon>
    </lineage>
</organism>
<evidence type="ECO:0000313" key="3">
    <source>
        <dbReference type="Proteomes" id="UP000649739"/>
    </source>
</evidence>
<dbReference type="Proteomes" id="UP000649739">
    <property type="component" value="Unassembled WGS sequence"/>
</dbReference>
<reference evidence="2" key="1">
    <citation type="journal article" date="2014" name="Int. J. Syst. Evol. Microbiol.">
        <title>Complete genome sequence of Corynebacterium casei LMG S-19264T (=DSM 44701T), isolated from a smear-ripened cheese.</title>
        <authorList>
            <consortium name="US DOE Joint Genome Institute (JGI-PGF)"/>
            <person name="Walter F."/>
            <person name="Albersmeier A."/>
            <person name="Kalinowski J."/>
            <person name="Ruckert C."/>
        </authorList>
    </citation>
    <scope>NUCLEOTIDE SEQUENCE</scope>
    <source>
        <strain evidence="2">JCM 3090</strain>
    </source>
</reference>
<comment type="caution">
    <text evidence="2">The sequence shown here is derived from an EMBL/GenBank/DDBJ whole genome shotgun (WGS) entry which is preliminary data.</text>
</comment>
<name>A0A8J3F7G6_9ACTN</name>
<sequence>MELVEAKGFRVDLTEARWFKSARSGPNCDNCVEVAFVGGAIAVRDSKNTDGPALLFTPAEWDAFVGGAKDGEFDLP</sequence>
<dbReference type="RefSeq" id="WP_189169589.1">
    <property type="nucleotide sequence ID" value="NZ_BMQB01000003.1"/>
</dbReference>
<keyword evidence="3" id="KW-1185">Reference proteome</keyword>
<evidence type="ECO:0000259" key="1">
    <source>
        <dbReference type="Pfam" id="PF04149"/>
    </source>
</evidence>
<reference evidence="2" key="2">
    <citation type="submission" date="2020-09" db="EMBL/GenBank/DDBJ databases">
        <authorList>
            <person name="Sun Q."/>
            <person name="Ohkuma M."/>
        </authorList>
    </citation>
    <scope>NUCLEOTIDE SEQUENCE</scope>
    <source>
        <strain evidence="2">JCM 3090</strain>
    </source>
</reference>
<proteinExistence type="predicted"/>
<accession>A0A8J3F7G6</accession>
<dbReference type="EMBL" id="BMQB01000003">
    <property type="protein sequence ID" value="GGJ88596.1"/>
    <property type="molecule type" value="Genomic_DNA"/>
</dbReference>
<protein>
    <submittedName>
        <fullName evidence="2">DUF397 domain-containing protein</fullName>
    </submittedName>
</protein>
<evidence type="ECO:0000313" key="2">
    <source>
        <dbReference type="EMBL" id="GGJ88596.1"/>
    </source>
</evidence>
<gene>
    <name evidence="2" type="ORF">GCM10010123_17760</name>
</gene>